<protein>
    <submittedName>
        <fullName evidence="1">Uncharacterized protein</fullName>
    </submittedName>
</protein>
<evidence type="ECO:0000313" key="1">
    <source>
        <dbReference type="EMBL" id="ENN71697.1"/>
    </source>
</evidence>
<feature type="non-terminal residue" evidence="1">
    <location>
        <position position="1"/>
    </location>
</feature>
<gene>
    <name evidence="1" type="ORF">YQE_11620</name>
</gene>
<sequence length="67" mass="7446">MPSVDAVQAVKEFPKRFSRALSSQAQPSGKSSIVSVSWLQCEPQKNFAVFMCDCFNEYSMTCSICIT</sequence>
<dbReference type="HOGENOM" id="CLU_2815079_0_0_1"/>
<dbReference type="EMBL" id="KB741259">
    <property type="protein sequence ID" value="ENN71697.1"/>
    <property type="molecule type" value="Genomic_DNA"/>
</dbReference>
<reference evidence="1" key="1">
    <citation type="journal article" date="2013" name="Genome Biol.">
        <title>Draft genome of the mountain pine beetle, Dendroctonus ponderosae Hopkins, a major forest pest.</title>
        <authorList>
            <person name="Keeling C.I."/>
            <person name="Yuen M.M."/>
            <person name="Liao N.Y."/>
            <person name="Docking T.R."/>
            <person name="Chan S.K."/>
            <person name="Taylor G.A."/>
            <person name="Palmquist D.L."/>
            <person name="Jackman S.D."/>
            <person name="Nguyen A."/>
            <person name="Li M."/>
            <person name="Henderson H."/>
            <person name="Janes J.K."/>
            <person name="Zhao Y."/>
            <person name="Pandoh P."/>
            <person name="Moore R."/>
            <person name="Sperling F.A."/>
            <person name="Huber D.P."/>
            <person name="Birol I."/>
            <person name="Jones S.J."/>
            <person name="Bohlmann J."/>
        </authorList>
    </citation>
    <scope>NUCLEOTIDE SEQUENCE</scope>
</reference>
<accession>N6TZL2</accession>
<organism evidence="1">
    <name type="scientific">Dendroctonus ponderosae</name>
    <name type="common">Mountain pine beetle</name>
    <dbReference type="NCBI Taxonomy" id="77166"/>
    <lineage>
        <taxon>Eukaryota</taxon>
        <taxon>Metazoa</taxon>
        <taxon>Ecdysozoa</taxon>
        <taxon>Arthropoda</taxon>
        <taxon>Hexapoda</taxon>
        <taxon>Insecta</taxon>
        <taxon>Pterygota</taxon>
        <taxon>Neoptera</taxon>
        <taxon>Endopterygota</taxon>
        <taxon>Coleoptera</taxon>
        <taxon>Polyphaga</taxon>
        <taxon>Cucujiformia</taxon>
        <taxon>Curculionidae</taxon>
        <taxon>Scolytinae</taxon>
        <taxon>Dendroctonus</taxon>
    </lineage>
</organism>
<dbReference type="AlphaFoldDB" id="N6TZL2"/>
<name>N6TZL2_DENPD</name>
<proteinExistence type="predicted"/>